<evidence type="ECO:0000256" key="1">
    <source>
        <dbReference type="SAM" id="Phobius"/>
    </source>
</evidence>
<feature type="transmembrane region" description="Helical" evidence="1">
    <location>
        <begin position="90"/>
        <end position="106"/>
    </location>
</feature>
<reference evidence="2 3" key="1">
    <citation type="journal article" date="2018" name="Proc. Natl. Acad. Sci. U.S.A.">
        <title>Draft genome sequence of Camellia sinensis var. sinensis provides insights into the evolution of the tea genome and tea quality.</title>
        <authorList>
            <person name="Wei C."/>
            <person name="Yang H."/>
            <person name="Wang S."/>
            <person name="Zhao J."/>
            <person name="Liu C."/>
            <person name="Gao L."/>
            <person name="Xia E."/>
            <person name="Lu Y."/>
            <person name="Tai Y."/>
            <person name="She G."/>
            <person name="Sun J."/>
            <person name="Cao H."/>
            <person name="Tong W."/>
            <person name="Gao Q."/>
            <person name="Li Y."/>
            <person name="Deng W."/>
            <person name="Jiang X."/>
            <person name="Wang W."/>
            <person name="Chen Q."/>
            <person name="Zhang S."/>
            <person name="Li H."/>
            <person name="Wu J."/>
            <person name="Wang P."/>
            <person name="Li P."/>
            <person name="Shi C."/>
            <person name="Zheng F."/>
            <person name="Jian J."/>
            <person name="Huang B."/>
            <person name="Shan D."/>
            <person name="Shi M."/>
            <person name="Fang C."/>
            <person name="Yue Y."/>
            <person name="Li F."/>
            <person name="Li D."/>
            <person name="Wei S."/>
            <person name="Han B."/>
            <person name="Jiang C."/>
            <person name="Yin Y."/>
            <person name="Xia T."/>
            <person name="Zhang Z."/>
            <person name="Bennetzen J.L."/>
            <person name="Zhao S."/>
            <person name="Wan X."/>
        </authorList>
    </citation>
    <scope>NUCLEOTIDE SEQUENCE [LARGE SCALE GENOMIC DNA]</scope>
    <source>
        <strain evidence="3">cv. Shuchazao</strain>
        <tissue evidence="2">Leaf</tissue>
    </source>
</reference>
<dbReference type="Proteomes" id="UP000306102">
    <property type="component" value="Unassembled WGS sequence"/>
</dbReference>
<feature type="transmembrane region" description="Helical" evidence="1">
    <location>
        <begin position="56"/>
        <end position="78"/>
    </location>
</feature>
<protein>
    <submittedName>
        <fullName evidence="2">Uncharacterized protein</fullName>
    </submittedName>
</protein>
<keyword evidence="3" id="KW-1185">Reference proteome</keyword>
<name>A0A4S4DWP6_CAMSN</name>
<keyword evidence="1" id="KW-1133">Transmembrane helix</keyword>
<evidence type="ECO:0000313" key="2">
    <source>
        <dbReference type="EMBL" id="THG07792.1"/>
    </source>
</evidence>
<keyword evidence="1" id="KW-0812">Transmembrane</keyword>
<comment type="caution">
    <text evidence="2">The sequence shown here is derived from an EMBL/GenBank/DDBJ whole genome shotgun (WGS) entry which is preliminary data.</text>
</comment>
<keyword evidence="1" id="KW-0472">Membrane</keyword>
<dbReference type="AlphaFoldDB" id="A0A4S4DWP6"/>
<evidence type="ECO:0000313" key="3">
    <source>
        <dbReference type="Proteomes" id="UP000306102"/>
    </source>
</evidence>
<proteinExistence type="predicted"/>
<organism evidence="2 3">
    <name type="scientific">Camellia sinensis var. sinensis</name>
    <name type="common">China tea</name>
    <dbReference type="NCBI Taxonomy" id="542762"/>
    <lineage>
        <taxon>Eukaryota</taxon>
        <taxon>Viridiplantae</taxon>
        <taxon>Streptophyta</taxon>
        <taxon>Embryophyta</taxon>
        <taxon>Tracheophyta</taxon>
        <taxon>Spermatophyta</taxon>
        <taxon>Magnoliopsida</taxon>
        <taxon>eudicotyledons</taxon>
        <taxon>Gunneridae</taxon>
        <taxon>Pentapetalae</taxon>
        <taxon>asterids</taxon>
        <taxon>Ericales</taxon>
        <taxon>Theaceae</taxon>
        <taxon>Camellia</taxon>
    </lineage>
</organism>
<sequence>MKFTIDLRYIVPPSVNILLQLSQGYPNWYSSCSSSSSSDHPLMLNKNSLSFIRHGFFFFILLLLLISIRLPLTLSVVFSHPIIQLRFCDFYISVLLAITLLASFVSPPSFFWFSYLIIIIGIYISPLFHPLVHVLKSYFQTIPTLFIVCTTTEPEPETTTTLETQPPPPQSVFQLNEIHNDQYLFLNGEPSSEHDSFEIIYGQSISNALGI</sequence>
<dbReference type="EMBL" id="SDRB02009773">
    <property type="protein sequence ID" value="THG07792.1"/>
    <property type="molecule type" value="Genomic_DNA"/>
</dbReference>
<feature type="transmembrane region" description="Helical" evidence="1">
    <location>
        <begin position="112"/>
        <end position="132"/>
    </location>
</feature>
<accession>A0A4S4DWP6</accession>
<gene>
    <name evidence="2" type="ORF">TEA_009265</name>
</gene>